<dbReference type="AlphaFoldDB" id="A0AAV5JIK9"/>
<comment type="caution">
    <text evidence="1">The sequence shown here is derived from an EMBL/GenBank/DDBJ whole genome shotgun (WGS) entry which is preliminary data.</text>
</comment>
<protein>
    <submittedName>
        <fullName evidence="1">Uncharacterized protein</fullName>
    </submittedName>
</protein>
<sequence length="56" mass="6384">MLKLLMSFGNQTLAADQMAKLGQNLSEDFVIFHCFPPSLKVCCIVEIMEIEFRKTC</sequence>
<organism evidence="1 2">
    <name type="scientific">Rubroshorea leprosula</name>
    <dbReference type="NCBI Taxonomy" id="152421"/>
    <lineage>
        <taxon>Eukaryota</taxon>
        <taxon>Viridiplantae</taxon>
        <taxon>Streptophyta</taxon>
        <taxon>Embryophyta</taxon>
        <taxon>Tracheophyta</taxon>
        <taxon>Spermatophyta</taxon>
        <taxon>Magnoliopsida</taxon>
        <taxon>eudicotyledons</taxon>
        <taxon>Gunneridae</taxon>
        <taxon>Pentapetalae</taxon>
        <taxon>rosids</taxon>
        <taxon>malvids</taxon>
        <taxon>Malvales</taxon>
        <taxon>Dipterocarpaceae</taxon>
        <taxon>Rubroshorea</taxon>
    </lineage>
</organism>
<reference evidence="1 2" key="1">
    <citation type="journal article" date="2021" name="Commun. Biol.">
        <title>The genome of Shorea leprosula (Dipterocarpaceae) highlights the ecological relevance of drought in aseasonal tropical rainforests.</title>
        <authorList>
            <person name="Ng K.K.S."/>
            <person name="Kobayashi M.J."/>
            <person name="Fawcett J.A."/>
            <person name="Hatakeyama M."/>
            <person name="Paape T."/>
            <person name="Ng C.H."/>
            <person name="Ang C.C."/>
            <person name="Tnah L.H."/>
            <person name="Lee C.T."/>
            <person name="Nishiyama T."/>
            <person name="Sese J."/>
            <person name="O'Brien M.J."/>
            <person name="Copetti D."/>
            <person name="Mohd Noor M.I."/>
            <person name="Ong R.C."/>
            <person name="Putra M."/>
            <person name="Sireger I.Z."/>
            <person name="Indrioko S."/>
            <person name="Kosugi Y."/>
            <person name="Izuno A."/>
            <person name="Isagi Y."/>
            <person name="Lee S.L."/>
            <person name="Shimizu K.K."/>
        </authorList>
    </citation>
    <scope>NUCLEOTIDE SEQUENCE [LARGE SCALE GENOMIC DNA]</scope>
    <source>
        <strain evidence="1">214</strain>
    </source>
</reference>
<proteinExistence type="predicted"/>
<keyword evidence="2" id="KW-1185">Reference proteome</keyword>
<evidence type="ECO:0000313" key="1">
    <source>
        <dbReference type="EMBL" id="GKV11208.1"/>
    </source>
</evidence>
<dbReference type="EMBL" id="BPVZ01000033">
    <property type="protein sequence ID" value="GKV11208.1"/>
    <property type="molecule type" value="Genomic_DNA"/>
</dbReference>
<accession>A0AAV5JIK9</accession>
<name>A0AAV5JIK9_9ROSI</name>
<dbReference type="Proteomes" id="UP001054252">
    <property type="component" value="Unassembled WGS sequence"/>
</dbReference>
<evidence type="ECO:0000313" key="2">
    <source>
        <dbReference type="Proteomes" id="UP001054252"/>
    </source>
</evidence>
<gene>
    <name evidence="1" type="ORF">SLEP1_g22479</name>
</gene>